<comment type="caution">
    <text evidence="1">The sequence shown here is derived from an EMBL/GenBank/DDBJ whole genome shotgun (WGS) entry which is preliminary data.</text>
</comment>
<evidence type="ECO:0000313" key="2">
    <source>
        <dbReference type="Proteomes" id="UP001314205"/>
    </source>
</evidence>
<organism evidence="1 2">
    <name type="scientific">Parnassius mnemosyne</name>
    <name type="common">clouded apollo</name>
    <dbReference type="NCBI Taxonomy" id="213953"/>
    <lineage>
        <taxon>Eukaryota</taxon>
        <taxon>Metazoa</taxon>
        <taxon>Ecdysozoa</taxon>
        <taxon>Arthropoda</taxon>
        <taxon>Hexapoda</taxon>
        <taxon>Insecta</taxon>
        <taxon>Pterygota</taxon>
        <taxon>Neoptera</taxon>
        <taxon>Endopterygota</taxon>
        <taxon>Lepidoptera</taxon>
        <taxon>Glossata</taxon>
        <taxon>Ditrysia</taxon>
        <taxon>Papilionoidea</taxon>
        <taxon>Papilionidae</taxon>
        <taxon>Parnassiinae</taxon>
        <taxon>Parnassini</taxon>
        <taxon>Parnassius</taxon>
        <taxon>Driopa</taxon>
    </lineage>
</organism>
<sequence length="241" mass="27397">MLSKAKPNQIGLLKKPDGNFTNSETETLELLASTHFPGSHMTLASKSFRALRRPCNEDWCRATKIIRPNLVQWTVDCFKPYKTSGDDGIMPIHLLIGIDILFPYLVKIFSVSFVWGYIPELWTIVKVLFIPKAGRKDYALPKSFRPLAFLPFFLRHWKNVIDRYIRDPALATKLIHYNQHAYRRDKSTKTALISVIDSVEKALEDKEIAVCAFPDVEGAFDSSPTSLLVGGLTSKNVDPKW</sequence>
<evidence type="ECO:0000313" key="1">
    <source>
        <dbReference type="EMBL" id="CAK1588169.1"/>
    </source>
</evidence>
<protein>
    <recommendedName>
        <fullName evidence="3">Reverse transcriptase domain-containing protein</fullName>
    </recommendedName>
</protein>
<proteinExistence type="predicted"/>
<accession>A0AAV1L174</accession>
<gene>
    <name evidence="1" type="ORF">PARMNEM_LOCUS8841</name>
</gene>
<dbReference type="Proteomes" id="UP001314205">
    <property type="component" value="Unassembled WGS sequence"/>
</dbReference>
<evidence type="ECO:0008006" key="3">
    <source>
        <dbReference type="Google" id="ProtNLM"/>
    </source>
</evidence>
<dbReference type="AlphaFoldDB" id="A0AAV1L174"/>
<keyword evidence="2" id="KW-1185">Reference proteome</keyword>
<reference evidence="1 2" key="1">
    <citation type="submission" date="2023-11" db="EMBL/GenBank/DDBJ databases">
        <authorList>
            <person name="Hedman E."/>
            <person name="Englund M."/>
            <person name="Stromberg M."/>
            <person name="Nyberg Akerstrom W."/>
            <person name="Nylinder S."/>
            <person name="Jareborg N."/>
            <person name="Kallberg Y."/>
            <person name="Kronander E."/>
        </authorList>
    </citation>
    <scope>NUCLEOTIDE SEQUENCE [LARGE SCALE GENOMIC DNA]</scope>
</reference>
<dbReference type="EMBL" id="CAVLGL010000082">
    <property type="protein sequence ID" value="CAK1588169.1"/>
    <property type="molecule type" value="Genomic_DNA"/>
</dbReference>
<name>A0AAV1L174_9NEOP</name>